<dbReference type="AlphaFoldDB" id="I0BFF7"/>
<dbReference type="InterPro" id="IPR052036">
    <property type="entry name" value="Hydrolase/PRTase-associated"/>
</dbReference>
<dbReference type="Gene3D" id="3.40.1660.10">
    <property type="entry name" value="EreA-like (biosynthetic domain)"/>
    <property type="match status" value="1"/>
</dbReference>
<dbReference type="OrthoDB" id="9810066at2"/>
<sequence length="169" mass="19213">MCNCINRNLCHLPEKPKDFYNQYDIAMYENARWPEEKLGKSIVWAHNGHTAKTNLLPQVYDEIAGQHLAKHYGPKYVSIGTSVTTGQYQAEEIIVPSPVNANHPESFNYAFGQVEFPQYAIDLHKSSRAAKSWLNEQRRLAIGFAGENPDKPDYVNIALEQVLIMSSIF</sequence>
<dbReference type="Pfam" id="PF05139">
    <property type="entry name" value="Erythro_esteras"/>
    <property type="match status" value="1"/>
</dbReference>
<proteinExistence type="predicted"/>
<name>I0BFF7_9BACL</name>
<organism evidence="1 2">
    <name type="scientific">Paenibacillus mucilaginosus K02</name>
    <dbReference type="NCBI Taxonomy" id="997761"/>
    <lineage>
        <taxon>Bacteria</taxon>
        <taxon>Bacillati</taxon>
        <taxon>Bacillota</taxon>
        <taxon>Bacilli</taxon>
        <taxon>Bacillales</taxon>
        <taxon>Paenibacillaceae</taxon>
        <taxon>Paenibacillus</taxon>
    </lineage>
</organism>
<gene>
    <name evidence="1" type="ORF">B2K_10270</name>
</gene>
<dbReference type="PANTHER" id="PTHR31299:SF0">
    <property type="entry name" value="ESTERASE, PUTATIVE (AFU_ORTHOLOGUE AFUA_1G05850)-RELATED"/>
    <property type="match status" value="1"/>
</dbReference>
<dbReference type="InterPro" id="IPR007815">
    <property type="entry name" value="Emycin_Estase"/>
</dbReference>
<dbReference type="GO" id="GO:0046677">
    <property type="term" value="P:response to antibiotic"/>
    <property type="evidence" value="ECO:0007669"/>
    <property type="project" value="InterPro"/>
</dbReference>
<dbReference type="Proteomes" id="UP000007392">
    <property type="component" value="Chromosome"/>
</dbReference>
<dbReference type="EMBL" id="CP003422">
    <property type="protein sequence ID" value="AFH61104.1"/>
    <property type="molecule type" value="Genomic_DNA"/>
</dbReference>
<evidence type="ECO:0008006" key="3">
    <source>
        <dbReference type="Google" id="ProtNLM"/>
    </source>
</evidence>
<dbReference type="SUPFAM" id="SSF159501">
    <property type="entry name" value="EreA/ChaN-like"/>
    <property type="match status" value="1"/>
</dbReference>
<dbReference type="PANTHER" id="PTHR31299">
    <property type="entry name" value="ESTERASE, PUTATIVE (AFU_ORTHOLOGUE AFUA_1G05850)-RELATED"/>
    <property type="match status" value="1"/>
</dbReference>
<evidence type="ECO:0000313" key="1">
    <source>
        <dbReference type="EMBL" id="AFH61104.1"/>
    </source>
</evidence>
<accession>I0BFF7</accession>
<protein>
    <recommendedName>
        <fullName evidence="3">Erythromycin esterase</fullName>
    </recommendedName>
</protein>
<evidence type="ECO:0000313" key="2">
    <source>
        <dbReference type="Proteomes" id="UP000007392"/>
    </source>
</evidence>
<dbReference type="KEGG" id="pmw:B2K_10270"/>
<dbReference type="HOGENOM" id="CLU_1576952_0_0_9"/>
<reference evidence="1 2" key="1">
    <citation type="submission" date="2013-06" db="EMBL/GenBank/DDBJ databases">
        <title>Complete genome sequence of Paenibacillus mucilaginosus K02.</title>
        <authorList>
            <person name="Xiao B."/>
            <person name="Sun L."/>
            <person name="Xiao L."/>
            <person name="Lian B."/>
        </authorList>
    </citation>
    <scope>NUCLEOTIDE SEQUENCE [LARGE SCALE GENOMIC DNA]</scope>
    <source>
        <strain evidence="1 2">K02</strain>
    </source>
</reference>